<evidence type="ECO:0000313" key="2">
    <source>
        <dbReference type="Proteomes" id="UP000676194"/>
    </source>
</evidence>
<dbReference type="KEGG" id="tsph:KIH39_21765"/>
<keyword evidence="2" id="KW-1185">Reference proteome</keyword>
<gene>
    <name evidence="1" type="ORF">KIH39_21765</name>
</gene>
<sequence>MITIRLTEEQTEQFRNSNDQLRVVDANGQEIVKADASIHRALERLRQHRLAPTKGISTEKVRKHQTLLKAELEKRGTPMSDGELLAFMEKLWAEDEK</sequence>
<dbReference type="RefSeq" id="WP_213495329.1">
    <property type="nucleotide sequence ID" value="NZ_CP074694.1"/>
</dbReference>
<dbReference type="Proteomes" id="UP000676194">
    <property type="component" value="Chromosome"/>
</dbReference>
<proteinExistence type="predicted"/>
<protein>
    <submittedName>
        <fullName evidence="1">Uncharacterized protein</fullName>
    </submittedName>
</protein>
<evidence type="ECO:0000313" key="1">
    <source>
        <dbReference type="EMBL" id="QVL31448.1"/>
    </source>
</evidence>
<name>A0A8E6EXA7_9BACT</name>
<reference evidence="1" key="1">
    <citation type="submission" date="2021-05" db="EMBL/GenBank/DDBJ databases">
        <title>Complete genome sequence of the cellulolytic planctomycete Telmatocola sphagniphila SP2T and characterization of the first cellulase from planctomycetes.</title>
        <authorList>
            <person name="Rakitin A.L."/>
            <person name="Beletsky A.V."/>
            <person name="Naumoff D.G."/>
            <person name="Kulichevskaya I.S."/>
            <person name="Mardanov A.V."/>
            <person name="Ravin N.V."/>
            <person name="Dedysh S.N."/>
        </authorList>
    </citation>
    <scope>NUCLEOTIDE SEQUENCE</scope>
    <source>
        <strain evidence="1">SP2T</strain>
    </source>
</reference>
<dbReference type="AlphaFoldDB" id="A0A8E6EXA7"/>
<organism evidence="1 2">
    <name type="scientific">Telmatocola sphagniphila</name>
    <dbReference type="NCBI Taxonomy" id="1123043"/>
    <lineage>
        <taxon>Bacteria</taxon>
        <taxon>Pseudomonadati</taxon>
        <taxon>Planctomycetota</taxon>
        <taxon>Planctomycetia</taxon>
        <taxon>Gemmatales</taxon>
        <taxon>Gemmataceae</taxon>
    </lineage>
</organism>
<accession>A0A8E6EXA7</accession>
<dbReference type="EMBL" id="CP074694">
    <property type="protein sequence ID" value="QVL31448.1"/>
    <property type="molecule type" value="Genomic_DNA"/>
</dbReference>